<protein>
    <submittedName>
        <fullName evidence="7">Unannotated protein</fullName>
    </submittedName>
</protein>
<keyword evidence="1" id="KW-0597">Phosphoprotein</keyword>
<dbReference type="Gene3D" id="3.40.50.2300">
    <property type="match status" value="1"/>
</dbReference>
<dbReference type="FunFam" id="1.10.10.10:FF:000005">
    <property type="entry name" value="Two-component system response regulator"/>
    <property type="match status" value="1"/>
</dbReference>
<accession>A0A6J6YCS1</accession>
<dbReference type="PANTHER" id="PTHR48111:SF28">
    <property type="entry name" value="TRANSCRIPTIONAL REGULATORY PROTEIN TCRX-RELATED"/>
    <property type="match status" value="1"/>
</dbReference>
<dbReference type="InterPro" id="IPR001867">
    <property type="entry name" value="OmpR/PhoB-type_DNA-bd"/>
</dbReference>
<dbReference type="Gene3D" id="6.10.250.690">
    <property type="match status" value="1"/>
</dbReference>
<dbReference type="GO" id="GO:0032993">
    <property type="term" value="C:protein-DNA complex"/>
    <property type="evidence" value="ECO:0007669"/>
    <property type="project" value="TreeGrafter"/>
</dbReference>
<evidence type="ECO:0000313" key="7">
    <source>
        <dbReference type="EMBL" id="CAB4805973.1"/>
    </source>
</evidence>
<evidence type="ECO:0000313" key="8">
    <source>
        <dbReference type="EMBL" id="CAB4993072.1"/>
    </source>
</evidence>
<name>A0A6J6YCS1_9ZZZZ</name>
<dbReference type="InterPro" id="IPR016032">
    <property type="entry name" value="Sig_transdc_resp-reg_C-effctor"/>
</dbReference>
<evidence type="ECO:0000259" key="6">
    <source>
        <dbReference type="PROSITE" id="PS51755"/>
    </source>
</evidence>
<dbReference type="GO" id="GO:0006355">
    <property type="term" value="P:regulation of DNA-templated transcription"/>
    <property type="evidence" value="ECO:0007669"/>
    <property type="project" value="InterPro"/>
</dbReference>
<dbReference type="AlphaFoldDB" id="A0A6J6YCS1"/>
<dbReference type="EMBL" id="CAFBON010000126">
    <property type="protein sequence ID" value="CAB4993072.1"/>
    <property type="molecule type" value="Genomic_DNA"/>
</dbReference>
<proteinExistence type="predicted"/>
<feature type="domain" description="Response regulatory" evidence="5">
    <location>
        <begin position="14"/>
        <end position="128"/>
    </location>
</feature>
<dbReference type="GO" id="GO:0000976">
    <property type="term" value="F:transcription cis-regulatory region binding"/>
    <property type="evidence" value="ECO:0007669"/>
    <property type="project" value="TreeGrafter"/>
</dbReference>
<dbReference type="SMART" id="SM00448">
    <property type="entry name" value="REC"/>
    <property type="match status" value="1"/>
</dbReference>
<dbReference type="PROSITE" id="PS50110">
    <property type="entry name" value="RESPONSE_REGULATORY"/>
    <property type="match status" value="1"/>
</dbReference>
<keyword evidence="3" id="KW-0238">DNA-binding</keyword>
<dbReference type="GO" id="GO:0000156">
    <property type="term" value="F:phosphorelay response regulator activity"/>
    <property type="evidence" value="ECO:0007669"/>
    <property type="project" value="TreeGrafter"/>
</dbReference>
<evidence type="ECO:0000256" key="3">
    <source>
        <dbReference type="ARBA" id="ARBA00023125"/>
    </source>
</evidence>
<feature type="domain" description="OmpR/PhoB-type" evidence="6">
    <location>
        <begin position="137"/>
        <end position="234"/>
    </location>
</feature>
<dbReference type="GO" id="GO:0005829">
    <property type="term" value="C:cytosol"/>
    <property type="evidence" value="ECO:0007669"/>
    <property type="project" value="TreeGrafter"/>
</dbReference>
<dbReference type="Pfam" id="PF00072">
    <property type="entry name" value="Response_reg"/>
    <property type="match status" value="1"/>
</dbReference>
<dbReference type="InterPro" id="IPR039420">
    <property type="entry name" value="WalR-like"/>
</dbReference>
<dbReference type="EMBL" id="CAFAAJ010000072">
    <property type="protein sequence ID" value="CAB4805973.1"/>
    <property type="molecule type" value="Genomic_DNA"/>
</dbReference>
<evidence type="ECO:0000256" key="4">
    <source>
        <dbReference type="ARBA" id="ARBA00023163"/>
    </source>
</evidence>
<keyword evidence="2" id="KW-0805">Transcription regulation</keyword>
<dbReference type="SUPFAM" id="SSF52172">
    <property type="entry name" value="CheY-like"/>
    <property type="match status" value="1"/>
</dbReference>
<evidence type="ECO:0000256" key="1">
    <source>
        <dbReference type="ARBA" id="ARBA00022553"/>
    </source>
</evidence>
<dbReference type="SMART" id="SM00862">
    <property type="entry name" value="Trans_reg_C"/>
    <property type="match status" value="1"/>
</dbReference>
<keyword evidence="4" id="KW-0804">Transcription</keyword>
<dbReference type="SUPFAM" id="SSF46894">
    <property type="entry name" value="C-terminal effector domain of the bipartite response regulators"/>
    <property type="match status" value="1"/>
</dbReference>
<evidence type="ECO:0000256" key="2">
    <source>
        <dbReference type="ARBA" id="ARBA00023015"/>
    </source>
</evidence>
<dbReference type="InterPro" id="IPR036388">
    <property type="entry name" value="WH-like_DNA-bd_sf"/>
</dbReference>
<evidence type="ECO:0000259" key="5">
    <source>
        <dbReference type="PROSITE" id="PS50110"/>
    </source>
</evidence>
<gene>
    <name evidence="7" type="ORF">UFOPK3001_01252</name>
    <name evidence="8" type="ORF">UFOPK3954_01288</name>
</gene>
<dbReference type="PROSITE" id="PS51755">
    <property type="entry name" value="OMPR_PHOB"/>
    <property type="match status" value="1"/>
</dbReference>
<dbReference type="InterPro" id="IPR011006">
    <property type="entry name" value="CheY-like_superfamily"/>
</dbReference>
<reference evidence="7" key="1">
    <citation type="submission" date="2020-05" db="EMBL/GenBank/DDBJ databases">
        <authorList>
            <person name="Chiriac C."/>
            <person name="Salcher M."/>
            <person name="Ghai R."/>
            <person name="Kavagutti S V."/>
        </authorList>
    </citation>
    <scope>NUCLEOTIDE SEQUENCE</scope>
</reference>
<dbReference type="CDD" id="cd00383">
    <property type="entry name" value="trans_reg_C"/>
    <property type="match status" value="1"/>
</dbReference>
<dbReference type="InterPro" id="IPR001789">
    <property type="entry name" value="Sig_transdc_resp-reg_receiver"/>
</dbReference>
<dbReference type="Gene3D" id="1.10.10.10">
    <property type="entry name" value="Winged helix-like DNA-binding domain superfamily/Winged helix DNA-binding domain"/>
    <property type="match status" value="1"/>
</dbReference>
<dbReference type="Pfam" id="PF00486">
    <property type="entry name" value="Trans_reg_C"/>
    <property type="match status" value="1"/>
</dbReference>
<organism evidence="7">
    <name type="scientific">freshwater metagenome</name>
    <dbReference type="NCBI Taxonomy" id="449393"/>
    <lineage>
        <taxon>unclassified sequences</taxon>
        <taxon>metagenomes</taxon>
        <taxon>ecological metagenomes</taxon>
    </lineage>
</organism>
<dbReference type="PANTHER" id="PTHR48111">
    <property type="entry name" value="REGULATOR OF RPOS"/>
    <property type="match status" value="1"/>
</dbReference>
<sequence>MSDNGNRMSDRAPRILVVDDEENISFLVESALRLVGMQTQCAATGRDAITAATSFQPDLIVLDVMLADLNGFDVLRRLRDSGQLMPVIFLSARDSTDDRVQGLTIGGDDYMVKPFAVAELVARVQLALRRSGMGTGPKTLRCADLELDDDAHRVTRAGQVVKLSATEFKLLRYLLTNTGRVLSRAQILDHVWDYDFGGESSVIETFMSYLRRKVDFVEPKLIHTIRGVGYCLRDEG</sequence>